<name>A0A645AKA3_9ZZZZ</name>
<organism evidence="1">
    <name type="scientific">bioreactor metagenome</name>
    <dbReference type="NCBI Taxonomy" id="1076179"/>
    <lineage>
        <taxon>unclassified sequences</taxon>
        <taxon>metagenomes</taxon>
        <taxon>ecological metagenomes</taxon>
    </lineage>
</organism>
<evidence type="ECO:0000313" key="1">
    <source>
        <dbReference type="EMBL" id="MPM53467.1"/>
    </source>
</evidence>
<reference evidence="1" key="1">
    <citation type="submission" date="2019-08" db="EMBL/GenBank/DDBJ databases">
        <authorList>
            <person name="Kucharzyk K."/>
            <person name="Murdoch R.W."/>
            <person name="Higgins S."/>
            <person name="Loffler F."/>
        </authorList>
    </citation>
    <scope>NUCLEOTIDE SEQUENCE</scope>
</reference>
<proteinExistence type="predicted"/>
<comment type="caution">
    <text evidence="1">The sequence shown here is derived from an EMBL/GenBank/DDBJ whole genome shotgun (WGS) entry which is preliminary data.</text>
</comment>
<gene>
    <name evidence="1" type="ORF">SDC9_100235</name>
</gene>
<dbReference type="EMBL" id="VSSQ01014352">
    <property type="protein sequence ID" value="MPM53467.1"/>
    <property type="molecule type" value="Genomic_DNA"/>
</dbReference>
<sequence length="245" mass="27487">MEKYGVRTTAKKMLKTKNMMRLVMIGLLVSLLLLSIAYATVWFANQAGRFTVNLDPEAFSKYGLSISENWEFNDPTVMLEGSAINNMDNITESWLPKDKDLDKGEGSHNGENYIAYTFYIRNSGTENIDYYTSIDITSSALGTENAIRVKVFENGNETTYGKAPLAGTEQNEKSRFAVDKTFLTDEKVMETTFKGFKSGQINRYTVVIWLEGEDPECVDKILGGEVKLSMNFHIIDKEAGTGELV</sequence>
<protein>
    <submittedName>
        <fullName evidence="1">Uncharacterized protein</fullName>
    </submittedName>
</protein>
<dbReference type="AlphaFoldDB" id="A0A645AKA3"/>
<accession>A0A645AKA3</accession>